<gene>
    <name evidence="2" type="ORF">HUJ06_020238</name>
</gene>
<keyword evidence="3" id="KW-1185">Reference proteome</keyword>
<accession>A0A822XJ30</accession>
<evidence type="ECO:0000313" key="3">
    <source>
        <dbReference type="Proteomes" id="UP000607653"/>
    </source>
</evidence>
<reference evidence="2 3" key="1">
    <citation type="journal article" date="2020" name="Mol. Biol. Evol.">
        <title>Distinct Expression and Methylation Patterns for Genes with Different Fates following a Single Whole-Genome Duplication in Flowering Plants.</title>
        <authorList>
            <person name="Shi T."/>
            <person name="Rahmani R.S."/>
            <person name="Gugger P.F."/>
            <person name="Wang M."/>
            <person name="Li H."/>
            <person name="Zhang Y."/>
            <person name="Li Z."/>
            <person name="Wang Q."/>
            <person name="Van de Peer Y."/>
            <person name="Marchal K."/>
            <person name="Chen J."/>
        </authorList>
    </citation>
    <scope>NUCLEOTIDE SEQUENCE [LARGE SCALE GENOMIC DNA]</scope>
    <source>
        <tissue evidence="2">Leaf</tissue>
    </source>
</reference>
<evidence type="ECO:0000256" key="1">
    <source>
        <dbReference type="SAM" id="MobiDB-lite"/>
    </source>
</evidence>
<proteinExistence type="predicted"/>
<feature type="compositionally biased region" description="Polar residues" evidence="1">
    <location>
        <begin position="53"/>
        <end position="68"/>
    </location>
</feature>
<name>A0A822XJ30_NELNU</name>
<organism evidence="2 3">
    <name type="scientific">Nelumbo nucifera</name>
    <name type="common">Sacred lotus</name>
    <dbReference type="NCBI Taxonomy" id="4432"/>
    <lineage>
        <taxon>Eukaryota</taxon>
        <taxon>Viridiplantae</taxon>
        <taxon>Streptophyta</taxon>
        <taxon>Embryophyta</taxon>
        <taxon>Tracheophyta</taxon>
        <taxon>Spermatophyta</taxon>
        <taxon>Magnoliopsida</taxon>
        <taxon>Proteales</taxon>
        <taxon>Nelumbonaceae</taxon>
        <taxon>Nelumbo</taxon>
    </lineage>
</organism>
<evidence type="ECO:0000313" key="2">
    <source>
        <dbReference type="EMBL" id="DAD18775.1"/>
    </source>
</evidence>
<feature type="region of interest" description="Disordered" evidence="1">
    <location>
        <begin position="53"/>
        <end position="81"/>
    </location>
</feature>
<protein>
    <submittedName>
        <fullName evidence="2">Uncharacterized protein</fullName>
    </submittedName>
</protein>
<dbReference type="AlphaFoldDB" id="A0A822XJ30"/>
<dbReference type="Proteomes" id="UP000607653">
    <property type="component" value="Unassembled WGS sequence"/>
</dbReference>
<comment type="caution">
    <text evidence="2">The sequence shown here is derived from an EMBL/GenBank/DDBJ whole genome shotgun (WGS) entry which is preliminary data.</text>
</comment>
<feature type="compositionally biased region" description="Basic and acidic residues" evidence="1">
    <location>
        <begin position="70"/>
        <end position="81"/>
    </location>
</feature>
<dbReference type="EMBL" id="DUZY01000001">
    <property type="protein sequence ID" value="DAD18775.1"/>
    <property type="molecule type" value="Genomic_DNA"/>
</dbReference>
<sequence>MDYPHRKRWCFAERGMCTPSGFGCNQIKFRWVPEKKTEPNQLQPNYFHRGVDLSSSEQNESVDLSSGGFQRREREEEGKMYRDQRKFSEVFKRCIH</sequence>